<dbReference type="AlphaFoldDB" id="A0AB39Q749"/>
<dbReference type="GO" id="GO:0016791">
    <property type="term" value="F:phosphatase activity"/>
    <property type="evidence" value="ECO:0007669"/>
    <property type="project" value="TreeGrafter"/>
</dbReference>
<dbReference type="RefSeq" id="WP_369173759.1">
    <property type="nucleotide sequence ID" value="NZ_CP163439.1"/>
</dbReference>
<gene>
    <name evidence="1" type="ORF">AB5J49_39865</name>
</gene>
<sequence length="194" mass="20665">MTVRLTLVCAAAPVGREVRFGDVPLDERSLRQVGTAAGSLRTTGTPYVAPSQRCRQTALALGWGEVAVEPALRDLDLGCWQGRTPEELAAEDPAAFMAWMTDPEAAPHGGESVSDLCRRVTAWMDALADDAGRVHAVAEQAVVRAAVLSVLAAPLQSFWRVDVPPTAAVEFTGRAGRWHLRMGGIPQQEVGDGP</sequence>
<dbReference type="InterPro" id="IPR029033">
    <property type="entry name" value="His_PPase_superfam"/>
</dbReference>
<name>A0AB39Q749_9ACTN</name>
<dbReference type="SMART" id="SM00855">
    <property type="entry name" value="PGAM"/>
    <property type="match status" value="1"/>
</dbReference>
<organism evidence="1">
    <name type="scientific">Streptomyces sp. R28</name>
    <dbReference type="NCBI Taxonomy" id="3238628"/>
    <lineage>
        <taxon>Bacteria</taxon>
        <taxon>Bacillati</taxon>
        <taxon>Actinomycetota</taxon>
        <taxon>Actinomycetes</taxon>
        <taxon>Kitasatosporales</taxon>
        <taxon>Streptomycetaceae</taxon>
        <taxon>Streptomyces</taxon>
    </lineage>
</organism>
<dbReference type="EMBL" id="CP163439">
    <property type="protein sequence ID" value="XDQ39027.1"/>
    <property type="molecule type" value="Genomic_DNA"/>
</dbReference>
<dbReference type="InterPro" id="IPR050275">
    <property type="entry name" value="PGM_Phosphatase"/>
</dbReference>
<dbReference type="PANTHER" id="PTHR48100:SF10">
    <property type="entry name" value="2-CARBOXY-D-ARABINITOL-1-PHOSPHATASE-RELATED"/>
    <property type="match status" value="1"/>
</dbReference>
<accession>A0AB39Q749</accession>
<reference evidence="1" key="1">
    <citation type="submission" date="2024-07" db="EMBL/GenBank/DDBJ databases">
        <authorList>
            <person name="Yu S.T."/>
        </authorList>
    </citation>
    <scope>NUCLEOTIDE SEQUENCE</scope>
    <source>
        <strain evidence="1">R28</strain>
    </source>
</reference>
<evidence type="ECO:0000313" key="1">
    <source>
        <dbReference type="EMBL" id="XDQ39027.1"/>
    </source>
</evidence>
<dbReference type="Pfam" id="PF00300">
    <property type="entry name" value="His_Phos_1"/>
    <property type="match status" value="1"/>
</dbReference>
<protein>
    <submittedName>
        <fullName evidence="1">Histidine phosphatase family protein</fullName>
    </submittedName>
</protein>
<dbReference type="SUPFAM" id="SSF53254">
    <property type="entry name" value="Phosphoglycerate mutase-like"/>
    <property type="match status" value="1"/>
</dbReference>
<dbReference type="InterPro" id="IPR013078">
    <property type="entry name" value="His_Pase_superF_clade-1"/>
</dbReference>
<dbReference type="Gene3D" id="3.40.50.1240">
    <property type="entry name" value="Phosphoglycerate mutase-like"/>
    <property type="match status" value="1"/>
</dbReference>
<dbReference type="PANTHER" id="PTHR48100">
    <property type="entry name" value="BROAD-SPECIFICITY PHOSPHATASE YOR283W-RELATED"/>
    <property type="match status" value="1"/>
</dbReference>
<proteinExistence type="predicted"/>